<evidence type="ECO:0000256" key="3">
    <source>
        <dbReference type="ARBA" id="ARBA00022840"/>
    </source>
</evidence>
<name>A0ABR1S9T5_9PEZI</name>
<comment type="catalytic activity">
    <reaction evidence="5">
        <text>L-seryl-[protein] + ATP = O-phospho-L-seryl-[protein] + ADP + H(+)</text>
        <dbReference type="Rhea" id="RHEA:17989"/>
        <dbReference type="Rhea" id="RHEA-COMP:9863"/>
        <dbReference type="Rhea" id="RHEA-COMP:11604"/>
        <dbReference type="ChEBI" id="CHEBI:15378"/>
        <dbReference type="ChEBI" id="CHEBI:29999"/>
        <dbReference type="ChEBI" id="CHEBI:30616"/>
        <dbReference type="ChEBI" id="CHEBI:83421"/>
        <dbReference type="ChEBI" id="CHEBI:456216"/>
        <dbReference type="EC" id="2.7.11.22"/>
    </reaction>
</comment>
<sequence length="455" mass="51820">MASQNRRTLFVDDSSFDHGVVAPEASTEDASGPASVAEVKPLAQRRFPVKPTPEKRRTVPEFFGPPWHLYERRYRVKYGTLFAIITSRGTRSQQRMIRTISGPDSAKHIQNIRELCHENIVQSIEIYSCPDSTYFLISEYMATSLMHLCRAPIYPNEPQLSSILHQVLNGVNFLLDHKAVHEQLSCSGILIDFKGNVKIYDVEHCNPSGDVTKLMRSVSTLVMRLMDKEKITSTTGLTRIDDWSDQAVDFFTKTTTSTPKQLMAHEFLTKKNQEELVWLIPLVLISAFHKESLGISIPPTKVRLHSTREDGYSWQVLEDKRYLFAKNLSDHTAKAYKELCDGVGVSFEASIVDPACPSFTSRINELQVQNDYQSQQLNLLRLQLEAEVKLRLSVEEKQKLADERADNVQGKLEHTLRREEYFRSLAHKYSEAFAKLVPIISDIQENPGITAEGYI</sequence>
<evidence type="ECO:0000256" key="1">
    <source>
        <dbReference type="ARBA" id="ARBA00012425"/>
    </source>
</evidence>
<comment type="caution">
    <text evidence="7">The sequence shown here is derived from an EMBL/GenBank/DDBJ whole genome shotgun (WGS) entry which is preliminary data.</text>
</comment>
<proteinExistence type="predicted"/>
<dbReference type="PANTHER" id="PTHR24056">
    <property type="entry name" value="CELL DIVISION PROTEIN KINASE"/>
    <property type="match status" value="1"/>
</dbReference>
<dbReference type="InterPro" id="IPR050108">
    <property type="entry name" value="CDK"/>
</dbReference>
<accession>A0ABR1S9T5</accession>
<organism evidence="7 8">
    <name type="scientific">Apiospora marii</name>
    <dbReference type="NCBI Taxonomy" id="335849"/>
    <lineage>
        <taxon>Eukaryota</taxon>
        <taxon>Fungi</taxon>
        <taxon>Dikarya</taxon>
        <taxon>Ascomycota</taxon>
        <taxon>Pezizomycotina</taxon>
        <taxon>Sordariomycetes</taxon>
        <taxon>Xylariomycetidae</taxon>
        <taxon>Amphisphaeriales</taxon>
        <taxon>Apiosporaceae</taxon>
        <taxon>Apiospora</taxon>
    </lineage>
</organism>
<gene>
    <name evidence="7" type="ORF">PG991_005164</name>
</gene>
<evidence type="ECO:0000259" key="6">
    <source>
        <dbReference type="PROSITE" id="PS50011"/>
    </source>
</evidence>
<dbReference type="InterPro" id="IPR011009">
    <property type="entry name" value="Kinase-like_dom_sf"/>
</dbReference>
<keyword evidence="2" id="KW-0547">Nucleotide-binding</keyword>
<feature type="domain" description="Protein kinase" evidence="6">
    <location>
        <begin position="70"/>
        <end position="422"/>
    </location>
</feature>
<dbReference type="SUPFAM" id="SSF56112">
    <property type="entry name" value="Protein kinase-like (PK-like)"/>
    <property type="match status" value="1"/>
</dbReference>
<dbReference type="Pfam" id="PF00069">
    <property type="entry name" value="Pkinase"/>
    <property type="match status" value="1"/>
</dbReference>
<dbReference type="EC" id="2.7.11.22" evidence="1"/>
<dbReference type="SMART" id="SM00220">
    <property type="entry name" value="S_TKc"/>
    <property type="match status" value="1"/>
</dbReference>
<evidence type="ECO:0000313" key="8">
    <source>
        <dbReference type="Proteomes" id="UP001396898"/>
    </source>
</evidence>
<dbReference type="Proteomes" id="UP001396898">
    <property type="component" value="Unassembled WGS sequence"/>
</dbReference>
<reference evidence="7 8" key="1">
    <citation type="submission" date="2023-01" db="EMBL/GenBank/DDBJ databases">
        <title>Analysis of 21 Apiospora genomes using comparative genomics revels a genus with tremendous synthesis potential of carbohydrate active enzymes and secondary metabolites.</title>
        <authorList>
            <person name="Sorensen T."/>
        </authorList>
    </citation>
    <scope>NUCLEOTIDE SEQUENCE [LARGE SCALE GENOMIC DNA]</scope>
    <source>
        <strain evidence="7 8">CBS 20057</strain>
    </source>
</reference>
<dbReference type="PROSITE" id="PS50011">
    <property type="entry name" value="PROTEIN_KINASE_DOM"/>
    <property type="match status" value="1"/>
</dbReference>
<comment type="catalytic activity">
    <reaction evidence="4">
        <text>L-threonyl-[protein] + ATP = O-phospho-L-threonyl-[protein] + ADP + H(+)</text>
        <dbReference type="Rhea" id="RHEA:46608"/>
        <dbReference type="Rhea" id="RHEA-COMP:11060"/>
        <dbReference type="Rhea" id="RHEA-COMP:11605"/>
        <dbReference type="ChEBI" id="CHEBI:15378"/>
        <dbReference type="ChEBI" id="CHEBI:30013"/>
        <dbReference type="ChEBI" id="CHEBI:30616"/>
        <dbReference type="ChEBI" id="CHEBI:61977"/>
        <dbReference type="ChEBI" id="CHEBI:456216"/>
        <dbReference type="EC" id="2.7.11.22"/>
    </reaction>
</comment>
<dbReference type="EMBL" id="JAQQWI010000007">
    <property type="protein sequence ID" value="KAK8028108.1"/>
    <property type="molecule type" value="Genomic_DNA"/>
</dbReference>
<evidence type="ECO:0000256" key="4">
    <source>
        <dbReference type="ARBA" id="ARBA00047811"/>
    </source>
</evidence>
<evidence type="ECO:0000313" key="7">
    <source>
        <dbReference type="EMBL" id="KAK8028108.1"/>
    </source>
</evidence>
<keyword evidence="8" id="KW-1185">Reference proteome</keyword>
<dbReference type="InterPro" id="IPR000719">
    <property type="entry name" value="Prot_kinase_dom"/>
</dbReference>
<keyword evidence="3" id="KW-0067">ATP-binding</keyword>
<protein>
    <recommendedName>
        <fullName evidence="1">cyclin-dependent kinase</fullName>
        <ecNumber evidence="1">2.7.11.22</ecNumber>
    </recommendedName>
</protein>
<dbReference type="Gene3D" id="1.10.510.10">
    <property type="entry name" value="Transferase(Phosphotransferase) domain 1"/>
    <property type="match status" value="1"/>
</dbReference>
<evidence type="ECO:0000256" key="5">
    <source>
        <dbReference type="ARBA" id="ARBA00048367"/>
    </source>
</evidence>
<evidence type="ECO:0000256" key="2">
    <source>
        <dbReference type="ARBA" id="ARBA00022741"/>
    </source>
</evidence>